<evidence type="ECO:0000313" key="2">
    <source>
        <dbReference type="Proteomes" id="UP000192847"/>
    </source>
</evidence>
<reference evidence="1 2" key="1">
    <citation type="submission" date="2017-02" db="EMBL/GenBank/DDBJ databases">
        <title>The new phylogeny of genus Mycobacterium.</title>
        <authorList>
            <person name="Tortoli E."/>
            <person name="Trovato A."/>
            <person name="Cirillo D.M."/>
        </authorList>
    </citation>
    <scope>NUCLEOTIDE SEQUENCE [LARGE SCALE GENOMIC DNA]</scope>
    <source>
        <strain evidence="1 2">CCUG 56329</strain>
    </source>
</reference>
<dbReference type="EMBL" id="MVIL01000902">
    <property type="protein sequence ID" value="ORB76387.1"/>
    <property type="molecule type" value="Genomic_DNA"/>
</dbReference>
<gene>
    <name evidence="1" type="ORF">BST46_30420</name>
</gene>
<proteinExistence type="predicted"/>
<protein>
    <recommendedName>
        <fullName evidence="3">Polyketide cyclase</fullName>
    </recommendedName>
</protein>
<dbReference type="Proteomes" id="UP000192847">
    <property type="component" value="Unassembled WGS sequence"/>
</dbReference>
<sequence length="65" mass="7450">NNLIDVTIRTTEINTYRVEVDDDFDVESAWELEGIEEWPQVDSDVKDWSVIGAQEVKTSAPNPRN</sequence>
<evidence type="ECO:0008006" key="3">
    <source>
        <dbReference type="Google" id="ProtNLM"/>
    </source>
</evidence>
<comment type="caution">
    <text evidence="1">The sequence shown here is derived from an EMBL/GenBank/DDBJ whole genome shotgun (WGS) entry which is preliminary data.</text>
</comment>
<accession>A0ABX3TC71</accession>
<keyword evidence="2" id="KW-1185">Reference proteome</keyword>
<evidence type="ECO:0000313" key="1">
    <source>
        <dbReference type="EMBL" id="ORB76387.1"/>
    </source>
</evidence>
<feature type="non-terminal residue" evidence="1">
    <location>
        <position position="1"/>
    </location>
</feature>
<name>A0ABX3TC71_9MYCO</name>
<organism evidence="1 2">
    <name type="scientific">Mycobacterium timonense</name>
    <dbReference type="NCBI Taxonomy" id="701043"/>
    <lineage>
        <taxon>Bacteria</taxon>
        <taxon>Bacillati</taxon>
        <taxon>Actinomycetota</taxon>
        <taxon>Actinomycetes</taxon>
        <taxon>Mycobacteriales</taxon>
        <taxon>Mycobacteriaceae</taxon>
        <taxon>Mycobacterium</taxon>
        <taxon>Mycobacterium avium complex (MAC)</taxon>
    </lineage>
</organism>
<dbReference type="RefSeq" id="WP_158085076.1">
    <property type="nucleotide sequence ID" value="NZ_MVIL01000902.1"/>
</dbReference>